<protein>
    <recommendedName>
        <fullName evidence="5">CHRD domain-containing protein</fullName>
    </recommendedName>
</protein>
<keyword evidence="4" id="KW-1185">Reference proteome</keyword>
<dbReference type="GO" id="GO:0006801">
    <property type="term" value="P:superoxide metabolic process"/>
    <property type="evidence" value="ECO:0007669"/>
    <property type="project" value="InterPro"/>
</dbReference>
<sequence>MCTIGKFLKVGYLFLGILAILTLYSCDESGDPAPTPNGNNRSYPLVAQTADDISGEVIFAEYSDGSVNFVIELNNTFSGSEYPAYLYFDNAVDGDVVALTLEQVDGAKGGSQLRASALDDGTPFTFGQLLAFDGHVKILDNNDDVLASGDVGGNSFTGNAKTYTISEAANSGVTGTVRLRERLNQETLIEISSMDAFQSHIHVNSVAEGGAIAISLNPGTDGYSATNISSLDPGAGGQDVTYSDLLLFDGHLNIHDPTDINLIVAQADIGGNELTGTEISYDLEERNNSTVSGTITFFERRSGESLAQIILSNTTPGAMHPAHLHIGTAAQEDAGLKAVILKPVDGNTGISETHIDRLDAALGGTPLSYDDLLVFDGYINIHTSMADLTLLAQTDIGENALTGNSVSYALDNIPGVTGTAIVHERINGEALVVLSITGTPVTGDHPAHIHGGSVAAGPGPVEITLSDVNSFGFSRTSVEQTDAGSALTYADLIAYDGYVNVHESTSSLAVIIAQGDIGSNAN</sequence>
<evidence type="ECO:0000256" key="2">
    <source>
        <dbReference type="SAM" id="Phobius"/>
    </source>
</evidence>
<dbReference type="InterPro" id="IPR036423">
    <property type="entry name" value="SOD-like_Cu/Zn_dom_sf"/>
</dbReference>
<keyword evidence="2" id="KW-1133">Transmembrane helix</keyword>
<dbReference type="PROSITE" id="PS51257">
    <property type="entry name" value="PROKAR_LIPOPROTEIN"/>
    <property type="match status" value="1"/>
</dbReference>
<dbReference type="EMBL" id="JAIXNE010000001">
    <property type="protein sequence ID" value="MCA6074448.1"/>
    <property type="molecule type" value="Genomic_DNA"/>
</dbReference>
<comment type="similarity">
    <text evidence="1">Belongs to the Cu-Zn superoxide dismutase family.</text>
</comment>
<reference evidence="3" key="1">
    <citation type="submission" date="2021-09" db="EMBL/GenBank/DDBJ databases">
        <title>Fulvivirga sp. isolated from coastal sediment.</title>
        <authorList>
            <person name="Yu H."/>
        </authorList>
    </citation>
    <scope>NUCLEOTIDE SEQUENCE</scope>
    <source>
        <strain evidence="3">1062</strain>
    </source>
</reference>
<dbReference type="AlphaFoldDB" id="A0A9X1KV87"/>
<keyword evidence="2" id="KW-0812">Transmembrane</keyword>
<name>A0A9X1KV87_9BACT</name>
<dbReference type="GO" id="GO:0046872">
    <property type="term" value="F:metal ion binding"/>
    <property type="evidence" value="ECO:0007669"/>
    <property type="project" value="InterPro"/>
</dbReference>
<organism evidence="3 4">
    <name type="scientific">Fulvivirga sedimenti</name>
    <dbReference type="NCBI Taxonomy" id="2879465"/>
    <lineage>
        <taxon>Bacteria</taxon>
        <taxon>Pseudomonadati</taxon>
        <taxon>Bacteroidota</taxon>
        <taxon>Cytophagia</taxon>
        <taxon>Cytophagales</taxon>
        <taxon>Fulvivirgaceae</taxon>
        <taxon>Fulvivirga</taxon>
    </lineage>
</organism>
<dbReference type="Proteomes" id="UP001139409">
    <property type="component" value="Unassembled WGS sequence"/>
</dbReference>
<evidence type="ECO:0000256" key="1">
    <source>
        <dbReference type="ARBA" id="ARBA00010457"/>
    </source>
</evidence>
<accession>A0A9X1KV87</accession>
<comment type="caution">
    <text evidence="3">The sequence shown here is derived from an EMBL/GenBank/DDBJ whole genome shotgun (WGS) entry which is preliminary data.</text>
</comment>
<dbReference type="RefSeq" id="WP_225697540.1">
    <property type="nucleotide sequence ID" value="NZ_JAIXNE010000001.1"/>
</dbReference>
<evidence type="ECO:0000313" key="3">
    <source>
        <dbReference type="EMBL" id="MCA6074448.1"/>
    </source>
</evidence>
<dbReference type="SUPFAM" id="SSF49329">
    <property type="entry name" value="Cu,Zn superoxide dismutase-like"/>
    <property type="match status" value="2"/>
</dbReference>
<evidence type="ECO:0008006" key="5">
    <source>
        <dbReference type="Google" id="ProtNLM"/>
    </source>
</evidence>
<proteinExistence type="inferred from homology"/>
<gene>
    <name evidence="3" type="ORF">LDX50_06185</name>
</gene>
<keyword evidence="2" id="KW-0472">Membrane</keyword>
<feature type="transmembrane region" description="Helical" evidence="2">
    <location>
        <begin position="7"/>
        <end position="25"/>
    </location>
</feature>
<evidence type="ECO:0000313" key="4">
    <source>
        <dbReference type="Proteomes" id="UP001139409"/>
    </source>
</evidence>